<name>A0AAF0EZ04_9BASI</name>
<dbReference type="PANTHER" id="PTHR46188:SF1">
    <property type="entry name" value="BOLA-LIKE PROTEIN 3"/>
    <property type="match status" value="1"/>
</dbReference>
<reference evidence="3" key="1">
    <citation type="submission" date="2023-03" db="EMBL/GenBank/DDBJ databases">
        <title>Mating type loci evolution in Malassezia.</title>
        <authorList>
            <person name="Coelho M.A."/>
        </authorList>
    </citation>
    <scope>NUCLEOTIDE SEQUENCE</scope>
    <source>
        <strain evidence="3">CBS 9431</strain>
    </source>
</reference>
<dbReference type="Gene3D" id="3.30.300.90">
    <property type="entry name" value="BolA-like"/>
    <property type="match status" value="1"/>
</dbReference>
<dbReference type="PANTHER" id="PTHR46188">
    <property type="entry name" value="BOLA-LIKE PROTEIN 3"/>
    <property type="match status" value="1"/>
</dbReference>
<gene>
    <name evidence="3" type="ORF">MJAP1_000756</name>
</gene>
<comment type="similarity">
    <text evidence="1 2">Belongs to the BolA/IbaG family.</text>
</comment>
<protein>
    <recommendedName>
        <fullName evidence="5">Bola-like protein</fullName>
    </recommendedName>
</protein>
<accession>A0AAF0EZ04</accession>
<keyword evidence="4" id="KW-1185">Reference proteome</keyword>
<dbReference type="GO" id="GO:0005759">
    <property type="term" value="C:mitochondrial matrix"/>
    <property type="evidence" value="ECO:0007669"/>
    <property type="project" value="TreeGrafter"/>
</dbReference>
<organism evidence="3 4">
    <name type="scientific">Malassezia japonica</name>
    <dbReference type="NCBI Taxonomy" id="223818"/>
    <lineage>
        <taxon>Eukaryota</taxon>
        <taxon>Fungi</taxon>
        <taxon>Dikarya</taxon>
        <taxon>Basidiomycota</taxon>
        <taxon>Ustilaginomycotina</taxon>
        <taxon>Malasseziomycetes</taxon>
        <taxon>Malasseziales</taxon>
        <taxon>Malasseziaceae</taxon>
        <taxon>Malassezia</taxon>
    </lineage>
</organism>
<dbReference type="AlphaFoldDB" id="A0AAF0EZ04"/>
<dbReference type="InterPro" id="IPR036065">
    <property type="entry name" value="BolA-like_sf"/>
</dbReference>
<dbReference type="InterPro" id="IPR052275">
    <property type="entry name" value="Mt_Fe-S_assembly_factor"/>
</dbReference>
<evidence type="ECO:0000313" key="4">
    <source>
        <dbReference type="Proteomes" id="UP001217754"/>
    </source>
</evidence>
<proteinExistence type="inferred from homology"/>
<evidence type="ECO:0000256" key="2">
    <source>
        <dbReference type="RuleBase" id="RU003860"/>
    </source>
</evidence>
<dbReference type="InterPro" id="IPR002634">
    <property type="entry name" value="BolA"/>
</dbReference>
<evidence type="ECO:0000313" key="3">
    <source>
        <dbReference type="EMBL" id="WFD37809.1"/>
    </source>
</evidence>
<dbReference type="RefSeq" id="XP_060120706.1">
    <property type="nucleotide sequence ID" value="XM_060264723.1"/>
</dbReference>
<evidence type="ECO:0008006" key="5">
    <source>
        <dbReference type="Google" id="ProtNLM"/>
    </source>
</evidence>
<dbReference type="SUPFAM" id="SSF82657">
    <property type="entry name" value="BolA-like"/>
    <property type="match status" value="1"/>
</dbReference>
<dbReference type="Proteomes" id="UP001217754">
    <property type="component" value="Chromosome 1"/>
</dbReference>
<evidence type="ECO:0000256" key="1">
    <source>
        <dbReference type="ARBA" id="ARBA00005578"/>
    </source>
</evidence>
<dbReference type="GeneID" id="85224405"/>
<dbReference type="EMBL" id="CP119958">
    <property type="protein sequence ID" value="WFD37809.1"/>
    <property type="molecule type" value="Genomic_DNA"/>
</dbReference>
<sequence>MLFARPSLTMRALRAAQAPRYVRAFGTSIPVRSEDLSTPEAKQNRIISILTEKFTPEDLQVQDISGGCGSFFAIMLKSPAFTGKSTIQAHRMVNKEIKDVISDIHGLQLKTVASEK</sequence>
<dbReference type="Pfam" id="PF01722">
    <property type="entry name" value="BolA"/>
    <property type="match status" value="1"/>
</dbReference>